<reference evidence="1 2" key="2">
    <citation type="journal article" date="2022" name="Mol. Ecol. Resour.">
        <title>The genomes of chicory, endive, great burdock and yacon provide insights into Asteraceae paleo-polyploidization history and plant inulin production.</title>
        <authorList>
            <person name="Fan W."/>
            <person name="Wang S."/>
            <person name="Wang H."/>
            <person name="Wang A."/>
            <person name="Jiang F."/>
            <person name="Liu H."/>
            <person name="Zhao H."/>
            <person name="Xu D."/>
            <person name="Zhang Y."/>
        </authorList>
    </citation>
    <scope>NUCLEOTIDE SEQUENCE [LARGE SCALE GENOMIC DNA]</scope>
    <source>
        <strain evidence="2">cv. Yunnan</strain>
        <tissue evidence="1">Leaves</tissue>
    </source>
</reference>
<gene>
    <name evidence="1" type="ORF">L1987_40647</name>
</gene>
<keyword evidence="2" id="KW-1185">Reference proteome</keyword>
<name>A0ACB9GTF6_9ASTR</name>
<proteinExistence type="predicted"/>
<accession>A0ACB9GTF6</accession>
<protein>
    <submittedName>
        <fullName evidence="1">Uncharacterized protein</fullName>
    </submittedName>
</protein>
<evidence type="ECO:0000313" key="1">
    <source>
        <dbReference type="EMBL" id="KAI3786739.1"/>
    </source>
</evidence>
<dbReference type="Proteomes" id="UP001056120">
    <property type="component" value="Linkage Group LG13"/>
</dbReference>
<evidence type="ECO:0000313" key="2">
    <source>
        <dbReference type="Proteomes" id="UP001056120"/>
    </source>
</evidence>
<comment type="caution">
    <text evidence="1">The sequence shown here is derived from an EMBL/GenBank/DDBJ whole genome shotgun (WGS) entry which is preliminary data.</text>
</comment>
<reference evidence="2" key="1">
    <citation type="journal article" date="2022" name="Mol. Ecol. Resour.">
        <title>The genomes of chicory, endive, great burdock and yacon provide insights into Asteraceae palaeo-polyploidization history and plant inulin production.</title>
        <authorList>
            <person name="Fan W."/>
            <person name="Wang S."/>
            <person name="Wang H."/>
            <person name="Wang A."/>
            <person name="Jiang F."/>
            <person name="Liu H."/>
            <person name="Zhao H."/>
            <person name="Xu D."/>
            <person name="Zhang Y."/>
        </authorList>
    </citation>
    <scope>NUCLEOTIDE SEQUENCE [LARGE SCALE GENOMIC DNA]</scope>
    <source>
        <strain evidence="2">cv. Yunnan</strain>
    </source>
</reference>
<organism evidence="1 2">
    <name type="scientific">Smallanthus sonchifolius</name>
    <dbReference type="NCBI Taxonomy" id="185202"/>
    <lineage>
        <taxon>Eukaryota</taxon>
        <taxon>Viridiplantae</taxon>
        <taxon>Streptophyta</taxon>
        <taxon>Embryophyta</taxon>
        <taxon>Tracheophyta</taxon>
        <taxon>Spermatophyta</taxon>
        <taxon>Magnoliopsida</taxon>
        <taxon>eudicotyledons</taxon>
        <taxon>Gunneridae</taxon>
        <taxon>Pentapetalae</taxon>
        <taxon>asterids</taxon>
        <taxon>campanulids</taxon>
        <taxon>Asterales</taxon>
        <taxon>Asteraceae</taxon>
        <taxon>Asteroideae</taxon>
        <taxon>Heliantheae alliance</taxon>
        <taxon>Millerieae</taxon>
        <taxon>Smallanthus</taxon>
    </lineage>
</organism>
<dbReference type="EMBL" id="CM042030">
    <property type="protein sequence ID" value="KAI3786739.1"/>
    <property type="molecule type" value="Genomic_DNA"/>
</dbReference>
<sequence>MESASCLDPIGDGDKVCVDCKTSKTPLWRSGPAGPKSLCNACGIKYRKRRSVAGSDKKKVKPSPSTSSTNGDNRMTYRNREKDDDDSGELKESDLRIRVAAVGKEAVLLRRQRSPMKKVKRERKFREVEEAACLLMSLSCGLIFG</sequence>